<accession>A0A261EQ89</accession>
<dbReference type="RefSeq" id="WP_094691985.1">
    <property type="nucleotide sequence ID" value="NZ_MWWQ01000019.1"/>
</dbReference>
<keyword evidence="1" id="KW-0812">Transmembrane</keyword>
<protein>
    <recommendedName>
        <fullName evidence="4">Transmembrane protein</fullName>
    </recommendedName>
</protein>
<proteinExistence type="predicted"/>
<comment type="caution">
    <text evidence="2">The sequence shown here is derived from an EMBL/GenBank/DDBJ whole genome shotgun (WGS) entry which is preliminary data.</text>
</comment>
<organism evidence="2 3">
    <name type="scientific">Pseudoscardovia suis</name>
    <dbReference type="NCBI Taxonomy" id="987063"/>
    <lineage>
        <taxon>Bacteria</taxon>
        <taxon>Bacillati</taxon>
        <taxon>Actinomycetota</taxon>
        <taxon>Actinomycetes</taxon>
        <taxon>Bifidobacteriales</taxon>
        <taxon>Bifidobacteriaceae</taxon>
        <taxon>Pseudoscardovia</taxon>
    </lineage>
</organism>
<keyword evidence="3" id="KW-1185">Reference proteome</keyword>
<feature type="transmembrane region" description="Helical" evidence="1">
    <location>
        <begin position="12"/>
        <end position="36"/>
    </location>
</feature>
<evidence type="ECO:0000313" key="3">
    <source>
        <dbReference type="Proteomes" id="UP000216454"/>
    </source>
</evidence>
<dbReference type="Proteomes" id="UP000216454">
    <property type="component" value="Unassembled WGS sequence"/>
</dbReference>
<evidence type="ECO:0000313" key="2">
    <source>
        <dbReference type="EMBL" id="OZG48856.1"/>
    </source>
</evidence>
<feature type="transmembrane region" description="Helical" evidence="1">
    <location>
        <begin position="56"/>
        <end position="74"/>
    </location>
</feature>
<keyword evidence="1" id="KW-1133">Transmembrane helix</keyword>
<name>A0A261EQ89_9BIFI</name>
<evidence type="ECO:0000256" key="1">
    <source>
        <dbReference type="SAM" id="Phobius"/>
    </source>
</evidence>
<keyword evidence="1" id="KW-0472">Membrane</keyword>
<evidence type="ECO:0008006" key="4">
    <source>
        <dbReference type="Google" id="ProtNLM"/>
    </source>
</evidence>
<dbReference type="EMBL" id="MWWQ01000019">
    <property type="protein sequence ID" value="OZG48856.1"/>
    <property type="molecule type" value="Genomic_DNA"/>
</dbReference>
<sequence length="133" mass="15063">MFRRLIEGLSGRLKWLSLVLSCVWGVAWFVGGGYVFVEWLNGWDETSTCLVCREMLVLWLVCMSVYGVLAWLFPHVPVSGCGDMDDVDGVDEMHDPVEDAPTVLVEVPETRVMEGVPPSFPPRRAHRRVHYVV</sequence>
<dbReference type="AlphaFoldDB" id="A0A261EQ89"/>
<gene>
    <name evidence="2" type="ORF">PSSU_1680</name>
</gene>
<reference evidence="2 3" key="1">
    <citation type="journal article" date="2017" name="BMC Genomics">
        <title>Comparative genomic and phylogenomic analyses of the Bifidobacteriaceae family.</title>
        <authorList>
            <person name="Lugli G.A."/>
            <person name="Milani C."/>
            <person name="Turroni F."/>
            <person name="Duranti S."/>
            <person name="Mancabelli L."/>
            <person name="Mangifesta M."/>
            <person name="Ferrario C."/>
            <person name="Modesto M."/>
            <person name="Mattarelli P."/>
            <person name="Jiri K."/>
            <person name="van Sinderen D."/>
            <person name="Ventura M."/>
        </authorList>
    </citation>
    <scope>NUCLEOTIDE SEQUENCE [LARGE SCALE GENOMIC DNA]</scope>
    <source>
        <strain evidence="2 3">DSM 24744</strain>
    </source>
</reference>